<dbReference type="RefSeq" id="WP_378039822.1">
    <property type="nucleotide sequence ID" value="NZ_JBHLWH010000005.1"/>
</dbReference>
<evidence type="ECO:0000256" key="2">
    <source>
        <dbReference type="ARBA" id="ARBA00023002"/>
    </source>
</evidence>
<evidence type="ECO:0000313" key="5">
    <source>
        <dbReference type="Proteomes" id="UP001589575"/>
    </source>
</evidence>
<proteinExistence type="inferred from homology"/>
<dbReference type="InterPro" id="IPR020904">
    <property type="entry name" value="Sc_DH/Rdtase_CS"/>
</dbReference>
<dbReference type="NCBIfam" id="NF009467">
    <property type="entry name" value="PRK12826.1-3"/>
    <property type="match status" value="1"/>
</dbReference>
<dbReference type="PRINTS" id="PR00080">
    <property type="entry name" value="SDRFAMILY"/>
</dbReference>
<accession>A0ABV5FU19</accession>
<comment type="caution">
    <text evidence="4">The sequence shown here is derived from an EMBL/GenBank/DDBJ whole genome shotgun (WGS) entry which is preliminary data.</text>
</comment>
<evidence type="ECO:0000256" key="1">
    <source>
        <dbReference type="ARBA" id="ARBA00006484"/>
    </source>
</evidence>
<dbReference type="InterPro" id="IPR002347">
    <property type="entry name" value="SDR_fam"/>
</dbReference>
<dbReference type="PANTHER" id="PTHR24321:SF8">
    <property type="entry name" value="ESTRADIOL 17-BETA-DEHYDROGENASE 8-RELATED"/>
    <property type="match status" value="1"/>
</dbReference>
<dbReference type="InterPro" id="IPR036291">
    <property type="entry name" value="NAD(P)-bd_dom_sf"/>
</dbReference>
<dbReference type="EMBL" id="JBHMFI010000001">
    <property type="protein sequence ID" value="MFB9070171.1"/>
    <property type="molecule type" value="Genomic_DNA"/>
</dbReference>
<reference evidence="4 5" key="1">
    <citation type="submission" date="2024-09" db="EMBL/GenBank/DDBJ databases">
        <authorList>
            <person name="Sun Q."/>
            <person name="Mori K."/>
        </authorList>
    </citation>
    <scope>NUCLEOTIDE SEQUENCE [LARGE SCALE GENOMIC DNA]</scope>
    <source>
        <strain evidence="4 5">CCM 7609</strain>
    </source>
</reference>
<dbReference type="Proteomes" id="UP001589575">
    <property type="component" value="Unassembled WGS sequence"/>
</dbReference>
<dbReference type="PRINTS" id="PR00081">
    <property type="entry name" value="GDHRDH"/>
</dbReference>
<dbReference type="PANTHER" id="PTHR24321">
    <property type="entry name" value="DEHYDROGENASES, SHORT CHAIN"/>
    <property type="match status" value="1"/>
</dbReference>
<dbReference type="Pfam" id="PF13561">
    <property type="entry name" value="adh_short_C2"/>
    <property type="match status" value="1"/>
</dbReference>
<gene>
    <name evidence="4" type="ORF">ACFFX0_02775</name>
</gene>
<organism evidence="4 5">
    <name type="scientific">Citricoccus parietis</name>
    <dbReference type="NCBI Taxonomy" id="592307"/>
    <lineage>
        <taxon>Bacteria</taxon>
        <taxon>Bacillati</taxon>
        <taxon>Actinomycetota</taxon>
        <taxon>Actinomycetes</taxon>
        <taxon>Micrococcales</taxon>
        <taxon>Micrococcaceae</taxon>
        <taxon>Citricoccus</taxon>
    </lineage>
</organism>
<dbReference type="NCBIfam" id="TIGR03971">
    <property type="entry name" value="SDR_subfam_1"/>
    <property type="match status" value="1"/>
</dbReference>
<dbReference type="SUPFAM" id="SSF51735">
    <property type="entry name" value="NAD(P)-binding Rossmann-fold domains"/>
    <property type="match status" value="1"/>
</dbReference>
<keyword evidence="2" id="KW-0560">Oxidoreductase</keyword>
<keyword evidence="5" id="KW-1185">Reference proteome</keyword>
<keyword evidence="3" id="KW-0520">NAD</keyword>
<evidence type="ECO:0000256" key="3">
    <source>
        <dbReference type="ARBA" id="ARBA00023027"/>
    </source>
</evidence>
<sequence length="277" mass="29245">MVGRLEGKVALISGGARGQGRSHAVRLAEEGADIITFDVCGPIDGVPYPAPNEEDLAETVRQVEALDRRIVARQADVRDYAAVKAVVDEGVAELGGRLDIVSASAGIFTFGPLAADTTEEDWDTMLDINLKGVWQTVKAATPHMIAADNGGSVVLTSSTAGIKGTYGVAAYTAAKHGVVGLMKTLALELGPKNIRVNSVHPTSVATPMVLNDALYNLFSPDSPNEESFRETMHASHALNVGIIEAVDISNAILWLSTDEARYVTGTQIKVDAGYTTK</sequence>
<dbReference type="PROSITE" id="PS00061">
    <property type="entry name" value="ADH_SHORT"/>
    <property type="match status" value="1"/>
</dbReference>
<dbReference type="CDD" id="cd05233">
    <property type="entry name" value="SDR_c"/>
    <property type="match status" value="1"/>
</dbReference>
<evidence type="ECO:0000313" key="4">
    <source>
        <dbReference type="EMBL" id="MFB9070171.1"/>
    </source>
</evidence>
<protein>
    <submittedName>
        <fullName evidence="4">Mycofactocin-coupled SDR family oxidoreductase</fullName>
    </submittedName>
</protein>
<dbReference type="Gene3D" id="3.40.50.720">
    <property type="entry name" value="NAD(P)-binding Rossmann-like Domain"/>
    <property type="match status" value="1"/>
</dbReference>
<comment type="similarity">
    <text evidence="1">Belongs to the short-chain dehydrogenases/reductases (SDR) family.</text>
</comment>
<name>A0ABV5FU19_9MICC</name>
<dbReference type="InterPro" id="IPR023985">
    <property type="entry name" value="SDR_subfam_1"/>
</dbReference>